<dbReference type="InterPro" id="IPR000673">
    <property type="entry name" value="Sig_transdc_resp-reg_Me-estase"/>
</dbReference>
<feature type="region of interest" description="Disordered" evidence="8">
    <location>
        <begin position="174"/>
        <end position="294"/>
    </location>
</feature>
<comment type="function">
    <text evidence="5">Involved in chemotaxis. Part of a chemotaxis signal transduction system that modulates chemotaxis in response to various stimuli. Catalyzes the demethylation of specific methylglutamate residues introduced into the chemoreceptors (methyl-accepting chemotaxis proteins or MCP) by CheR. Also mediates the irreversible deamidation of specific glutamine residues to glutamic acid.</text>
</comment>
<dbReference type="EMBL" id="JACJVO010000022">
    <property type="protein sequence ID" value="MBB6732870.1"/>
    <property type="molecule type" value="Genomic_DNA"/>
</dbReference>
<dbReference type="CDD" id="cd16432">
    <property type="entry name" value="CheB_Rec"/>
    <property type="match status" value="1"/>
</dbReference>
<name>A0A7X0SQ70_9BACL</name>
<evidence type="ECO:0000256" key="2">
    <source>
        <dbReference type="ARBA" id="ARBA00022500"/>
    </source>
</evidence>
<feature type="compositionally biased region" description="Low complexity" evidence="8">
    <location>
        <begin position="276"/>
        <end position="285"/>
    </location>
</feature>
<dbReference type="GO" id="GO:0005737">
    <property type="term" value="C:cytoplasm"/>
    <property type="evidence" value="ECO:0007669"/>
    <property type="project" value="UniProtKB-SubCell"/>
</dbReference>
<evidence type="ECO:0000256" key="7">
    <source>
        <dbReference type="PROSITE-ProRule" id="PRU00169"/>
    </source>
</evidence>
<dbReference type="PROSITE" id="PS50110">
    <property type="entry name" value="RESPONSE_REGULATORY"/>
    <property type="match status" value="1"/>
</dbReference>
<keyword evidence="1 5" id="KW-0963">Cytoplasm</keyword>
<comment type="PTM">
    <text evidence="5">Phosphorylated by CheA. Phosphorylation of the N-terminal regulatory domain activates the methylesterase activity.</text>
</comment>
<dbReference type="EC" id="3.1.1.61" evidence="5"/>
<dbReference type="PROSITE" id="PS50122">
    <property type="entry name" value="CHEB"/>
    <property type="match status" value="1"/>
</dbReference>
<feature type="domain" description="CheB-type methylesterase" evidence="10">
    <location>
        <begin position="293"/>
        <end position="490"/>
    </location>
</feature>
<feature type="active site" evidence="5 6">
    <location>
        <position position="307"/>
    </location>
</feature>
<keyword evidence="5 7" id="KW-0597">Phosphoprotein</keyword>
<feature type="active site" evidence="5 6">
    <location>
        <position position="334"/>
    </location>
</feature>
<evidence type="ECO:0000256" key="1">
    <source>
        <dbReference type="ARBA" id="ARBA00022490"/>
    </source>
</evidence>
<comment type="catalytic activity">
    <reaction evidence="5">
        <text>L-glutaminyl-[protein] + H2O = L-glutamyl-[protein] + NH4(+)</text>
        <dbReference type="Rhea" id="RHEA:16441"/>
        <dbReference type="Rhea" id="RHEA-COMP:10207"/>
        <dbReference type="Rhea" id="RHEA-COMP:10208"/>
        <dbReference type="ChEBI" id="CHEBI:15377"/>
        <dbReference type="ChEBI" id="CHEBI:28938"/>
        <dbReference type="ChEBI" id="CHEBI:29973"/>
        <dbReference type="ChEBI" id="CHEBI:30011"/>
        <dbReference type="EC" id="3.5.1.44"/>
    </reaction>
</comment>
<evidence type="ECO:0000256" key="4">
    <source>
        <dbReference type="ARBA" id="ARBA00048267"/>
    </source>
</evidence>
<evidence type="ECO:0000313" key="11">
    <source>
        <dbReference type="EMBL" id="MBB6732870.1"/>
    </source>
</evidence>
<evidence type="ECO:0000313" key="12">
    <source>
        <dbReference type="Proteomes" id="UP000564644"/>
    </source>
</evidence>
<evidence type="ECO:0000256" key="6">
    <source>
        <dbReference type="PROSITE-ProRule" id="PRU00050"/>
    </source>
</evidence>
<feature type="compositionally biased region" description="Low complexity" evidence="8">
    <location>
        <begin position="209"/>
        <end position="221"/>
    </location>
</feature>
<keyword evidence="12" id="KW-1185">Reference proteome</keyword>
<feature type="active site" evidence="5 6">
    <location>
        <position position="431"/>
    </location>
</feature>
<dbReference type="PANTHER" id="PTHR42872">
    <property type="entry name" value="PROTEIN-GLUTAMATE METHYLESTERASE/PROTEIN-GLUTAMINE GLUTAMINASE"/>
    <property type="match status" value="1"/>
</dbReference>
<dbReference type="AlphaFoldDB" id="A0A7X0SQ70"/>
<dbReference type="SUPFAM" id="SSF52172">
    <property type="entry name" value="CheY-like"/>
    <property type="match status" value="1"/>
</dbReference>
<comment type="similarity">
    <text evidence="5">Belongs to the CheB family.</text>
</comment>
<sequence>MARYRVLVVDDSPFMRQVFSDFIATAPEFEVAGIAANGQEAVERALELEPDVITMDLEMPLMNGLEALQKIMSVRPTPVIMVSAVTDNGTRDTIRALQYGAVDFIRKPGGSVKQEIGNVGEQLRELLHMIAEMAAKGNFRWLPAVEEHAALVPDPHAEAAPGMGSKASAIVEAAAGETASGRETPPAAASSSPRAAAEPPEAPPRRLAKPAAAAPDASAPRAPKPNPRPAAKPAGRETAGPATAGPAKTGRRADAAPPSPAVPAASAPPMARPAKRPAAAAGPEAEQPREETPGRTAFEHLVAIGTSTGGPRALHEVLTGIPADFPAPILVVQHMPPKFTNSLAQRLDSFARIRVREAQDGEIVRSGTAYIAPGGRHLTLAGAPSGEYRIVLTDEEPRSGHRPSVDRLFESLIGFRELKRHAVLMTGMGSDGAKGMRALLDDGAESTIAESEDTCIVYGMPRSAVELGAAKQVVPLQQIAQALVREVSVRKR</sequence>
<feature type="compositionally biased region" description="Low complexity" evidence="8">
    <location>
        <begin position="231"/>
        <end position="248"/>
    </location>
</feature>
<dbReference type="SUPFAM" id="SSF52738">
    <property type="entry name" value="Methylesterase CheB, C-terminal domain"/>
    <property type="match status" value="1"/>
</dbReference>
<feature type="compositionally biased region" description="Low complexity" evidence="8">
    <location>
        <begin position="185"/>
        <end position="199"/>
    </location>
</feature>
<accession>A0A7X0SQ70</accession>
<gene>
    <name evidence="5" type="primary">cheB</name>
    <name evidence="11" type="ORF">H7C18_18300</name>
</gene>
<dbReference type="SMART" id="SM00448">
    <property type="entry name" value="REC"/>
    <property type="match status" value="1"/>
</dbReference>
<evidence type="ECO:0000259" key="9">
    <source>
        <dbReference type="PROSITE" id="PS50110"/>
    </source>
</evidence>
<comment type="catalytic activity">
    <reaction evidence="4 5">
        <text>[protein]-L-glutamate 5-O-methyl ester + H2O = L-glutamyl-[protein] + methanol + H(+)</text>
        <dbReference type="Rhea" id="RHEA:23236"/>
        <dbReference type="Rhea" id="RHEA-COMP:10208"/>
        <dbReference type="Rhea" id="RHEA-COMP:10311"/>
        <dbReference type="ChEBI" id="CHEBI:15377"/>
        <dbReference type="ChEBI" id="CHEBI:15378"/>
        <dbReference type="ChEBI" id="CHEBI:17790"/>
        <dbReference type="ChEBI" id="CHEBI:29973"/>
        <dbReference type="ChEBI" id="CHEBI:82795"/>
        <dbReference type="EC" id="3.1.1.61"/>
    </reaction>
</comment>
<dbReference type="Pfam" id="PF00072">
    <property type="entry name" value="Response_reg"/>
    <property type="match status" value="1"/>
</dbReference>
<dbReference type="GO" id="GO:0008984">
    <property type="term" value="F:protein-glutamate methylesterase activity"/>
    <property type="evidence" value="ECO:0007669"/>
    <property type="project" value="UniProtKB-UniRule"/>
</dbReference>
<evidence type="ECO:0000259" key="10">
    <source>
        <dbReference type="PROSITE" id="PS50122"/>
    </source>
</evidence>
<dbReference type="InterPro" id="IPR035909">
    <property type="entry name" value="CheB_C"/>
</dbReference>
<proteinExistence type="inferred from homology"/>
<dbReference type="InterPro" id="IPR001789">
    <property type="entry name" value="Sig_transdc_resp-reg_receiver"/>
</dbReference>
<keyword evidence="3 5" id="KW-0378">Hydrolase</keyword>
<comment type="domain">
    <text evidence="5">Contains a C-terminal catalytic domain, and an N-terminal region which modulates catalytic activity.</text>
</comment>
<dbReference type="GO" id="GO:0050568">
    <property type="term" value="F:protein-glutamine glutaminase activity"/>
    <property type="evidence" value="ECO:0007669"/>
    <property type="project" value="UniProtKB-UniRule"/>
</dbReference>
<dbReference type="HAMAP" id="MF_00099">
    <property type="entry name" value="CheB_chemtxs"/>
    <property type="match status" value="1"/>
</dbReference>
<reference evidence="11 12" key="1">
    <citation type="submission" date="2020-08" db="EMBL/GenBank/DDBJ databases">
        <title>Cohnella phylogeny.</title>
        <authorList>
            <person name="Dunlap C."/>
        </authorList>
    </citation>
    <scope>NUCLEOTIDE SEQUENCE [LARGE SCALE GENOMIC DNA]</scope>
    <source>
        <strain evidence="11 12">CBP 2801</strain>
    </source>
</reference>
<dbReference type="CDD" id="cd17541">
    <property type="entry name" value="REC_CheB-like"/>
    <property type="match status" value="1"/>
</dbReference>
<dbReference type="Gene3D" id="3.40.50.2300">
    <property type="match status" value="1"/>
</dbReference>
<dbReference type="GO" id="GO:0006935">
    <property type="term" value="P:chemotaxis"/>
    <property type="evidence" value="ECO:0007669"/>
    <property type="project" value="UniProtKB-UniRule"/>
</dbReference>
<protein>
    <recommendedName>
        <fullName evidence="5">Protein-glutamate methylesterase/protein-glutamine glutaminase</fullName>
        <ecNumber evidence="5">3.1.1.61</ecNumber>
        <ecNumber evidence="5">3.5.1.44</ecNumber>
    </recommendedName>
</protein>
<evidence type="ECO:0000256" key="3">
    <source>
        <dbReference type="ARBA" id="ARBA00022801"/>
    </source>
</evidence>
<evidence type="ECO:0000256" key="5">
    <source>
        <dbReference type="HAMAP-Rule" id="MF_00099"/>
    </source>
</evidence>
<evidence type="ECO:0000256" key="8">
    <source>
        <dbReference type="SAM" id="MobiDB-lite"/>
    </source>
</evidence>
<dbReference type="Pfam" id="PF01339">
    <property type="entry name" value="CheB_methylest"/>
    <property type="match status" value="1"/>
</dbReference>
<comment type="caution">
    <text evidence="11">The sequence shown here is derived from an EMBL/GenBank/DDBJ whole genome shotgun (WGS) entry which is preliminary data.</text>
</comment>
<feature type="modified residue" description="4-aspartylphosphate" evidence="5 7">
    <location>
        <position position="56"/>
    </location>
</feature>
<dbReference type="PANTHER" id="PTHR42872:SF6">
    <property type="entry name" value="PROTEIN-GLUTAMATE METHYLESTERASE_PROTEIN-GLUTAMINE GLUTAMINASE"/>
    <property type="match status" value="1"/>
</dbReference>
<dbReference type="InterPro" id="IPR011006">
    <property type="entry name" value="CheY-like_superfamily"/>
</dbReference>
<feature type="domain" description="Response regulatory" evidence="9">
    <location>
        <begin position="5"/>
        <end position="122"/>
    </location>
</feature>
<keyword evidence="2 5" id="KW-0145">Chemotaxis</keyword>
<dbReference type="RefSeq" id="WP_185130537.1">
    <property type="nucleotide sequence ID" value="NZ_JACJVO010000022.1"/>
</dbReference>
<dbReference type="InterPro" id="IPR008248">
    <property type="entry name" value="CheB-like"/>
</dbReference>
<comment type="subcellular location">
    <subcellularLocation>
        <location evidence="5">Cytoplasm</location>
    </subcellularLocation>
</comment>
<dbReference type="GO" id="GO:0000156">
    <property type="term" value="F:phosphorelay response regulator activity"/>
    <property type="evidence" value="ECO:0007669"/>
    <property type="project" value="InterPro"/>
</dbReference>
<organism evidence="11 12">
    <name type="scientific">Cohnella zeiphila</name>
    <dbReference type="NCBI Taxonomy" id="2761120"/>
    <lineage>
        <taxon>Bacteria</taxon>
        <taxon>Bacillati</taxon>
        <taxon>Bacillota</taxon>
        <taxon>Bacilli</taxon>
        <taxon>Bacillales</taxon>
        <taxon>Paenibacillaceae</taxon>
        <taxon>Cohnella</taxon>
    </lineage>
</organism>
<dbReference type="Gene3D" id="3.40.50.180">
    <property type="entry name" value="Methylesterase CheB, C-terminal domain"/>
    <property type="match status" value="1"/>
</dbReference>
<dbReference type="EC" id="3.5.1.44" evidence="5"/>
<dbReference type="Proteomes" id="UP000564644">
    <property type="component" value="Unassembled WGS sequence"/>
</dbReference>